<sequence length="140" mass="15611">YLRALMIKKYDGGIPSEEDRQLLMNVVVAREKVYNTRSKVVKGVGPQAKPKTPALNNVPKETPKKDASRKGPVVSSKTGVPIHAQNVKNLVPSDEFVNISPNVSFAKYIPYDITQVLSHIKIFVTVMELLRTPEHKKSAF</sequence>
<name>A0AA38CB31_TAXCH</name>
<evidence type="ECO:0000313" key="2">
    <source>
        <dbReference type="EMBL" id="KAH9297075.1"/>
    </source>
</evidence>
<keyword evidence="3" id="KW-1185">Reference proteome</keyword>
<gene>
    <name evidence="2" type="ORF">KI387_028757</name>
</gene>
<dbReference type="AlphaFoldDB" id="A0AA38CB31"/>
<organism evidence="2 3">
    <name type="scientific">Taxus chinensis</name>
    <name type="common">Chinese yew</name>
    <name type="synonym">Taxus wallichiana var. chinensis</name>
    <dbReference type="NCBI Taxonomy" id="29808"/>
    <lineage>
        <taxon>Eukaryota</taxon>
        <taxon>Viridiplantae</taxon>
        <taxon>Streptophyta</taxon>
        <taxon>Embryophyta</taxon>
        <taxon>Tracheophyta</taxon>
        <taxon>Spermatophyta</taxon>
        <taxon>Pinopsida</taxon>
        <taxon>Pinidae</taxon>
        <taxon>Conifers II</taxon>
        <taxon>Cupressales</taxon>
        <taxon>Taxaceae</taxon>
        <taxon>Taxus</taxon>
    </lineage>
</organism>
<evidence type="ECO:0000313" key="3">
    <source>
        <dbReference type="Proteomes" id="UP000824469"/>
    </source>
</evidence>
<accession>A0AA38CB31</accession>
<protein>
    <submittedName>
        <fullName evidence="2">Uncharacterized protein</fullName>
    </submittedName>
</protein>
<feature type="region of interest" description="Disordered" evidence="1">
    <location>
        <begin position="43"/>
        <end position="78"/>
    </location>
</feature>
<dbReference type="Proteomes" id="UP000824469">
    <property type="component" value="Unassembled WGS sequence"/>
</dbReference>
<dbReference type="EMBL" id="JAHRHJ020000010">
    <property type="protein sequence ID" value="KAH9297075.1"/>
    <property type="molecule type" value="Genomic_DNA"/>
</dbReference>
<comment type="caution">
    <text evidence="2">The sequence shown here is derived from an EMBL/GenBank/DDBJ whole genome shotgun (WGS) entry which is preliminary data.</text>
</comment>
<evidence type="ECO:0000256" key="1">
    <source>
        <dbReference type="SAM" id="MobiDB-lite"/>
    </source>
</evidence>
<reference evidence="2 3" key="1">
    <citation type="journal article" date="2021" name="Nat. Plants">
        <title>The Taxus genome provides insights into paclitaxel biosynthesis.</title>
        <authorList>
            <person name="Xiong X."/>
            <person name="Gou J."/>
            <person name="Liao Q."/>
            <person name="Li Y."/>
            <person name="Zhou Q."/>
            <person name="Bi G."/>
            <person name="Li C."/>
            <person name="Du R."/>
            <person name="Wang X."/>
            <person name="Sun T."/>
            <person name="Guo L."/>
            <person name="Liang H."/>
            <person name="Lu P."/>
            <person name="Wu Y."/>
            <person name="Zhang Z."/>
            <person name="Ro D.K."/>
            <person name="Shang Y."/>
            <person name="Huang S."/>
            <person name="Yan J."/>
        </authorList>
    </citation>
    <scope>NUCLEOTIDE SEQUENCE [LARGE SCALE GENOMIC DNA]</scope>
    <source>
        <strain evidence="2">Ta-2019</strain>
    </source>
</reference>
<feature type="non-terminal residue" evidence="2">
    <location>
        <position position="140"/>
    </location>
</feature>
<feature type="non-terminal residue" evidence="2">
    <location>
        <position position="1"/>
    </location>
</feature>
<proteinExistence type="predicted"/>